<proteinExistence type="predicted"/>
<name>A0A2H1V4H6_SPOFR</name>
<dbReference type="AlphaFoldDB" id="A0A2H1V4H6"/>
<reference evidence="1" key="1">
    <citation type="submission" date="2016-07" db="EMBL/GenBank/DDBJ databases">
        <authorList>
            <person name="Bretaudeau A."/>
        </authorList>
    </citation>
    <scope>NUCLEOTIDE SEQUENCE</scope>
    <source>
        <strain evidence="1">Rice</strain>
        <tissue evidence="1">Whole body</tissue>
    </source>
</reference>
<organism evidence="1">
    <name type="scientific">Spodoptera frugiperda</name>
    <name type="common">Fall armyworm</name>
    <dbReference type="NCBI Taxonomy" id="7108"/>
    <lineage>
        <taxon>Eukaryota</taxon>
        <taxon>Metazoa</taxon>
        <taxon>Ecdysozoa</taxon>
        <taxon>Arthropoda</taxon>
        <taxon>Hexapoda</taxon>
        <taxon>Insecta</taxon>
        <taxon>Pterygota</taxon>
        <taxon>Neoptera</taxon>
        <taxon>Endopterygota</taxon>
        <taxon>Lepidoptera</taxon>
        <taxon>Glossata</taxon>
        <taxon>Ditrysia</taxon>
        <taxon>Noctuoidea</taxon>
        <taxon>Noctuidae</taxon>
        <taxon>Amphipyrinae</taxon>
        <taxon>Spodoptera</taxon>
    </lineage>
</organism>
<accession>A0A2H1V4H6</accession>
<gene>
    <name evidence="1" type="ORF">SFRICE_024047</name>
</gene>
<evidence type="ECO:0000313" key="1">
    <source>
        <dbReference type="EMBL" id="SOQ35750.1"/>
    </source>
</evidence>
<dbReference type="EMBL" id="ODYU01000636">
    <property type="protein sequence ID" value="SOQ35750.1"/>
    <property type="molecule type" value="Genomic_DNA"/>
</dbReference>
<sequence>MHDGVAYPMTTPAFCETRGSVRLLLTKNHPVPILAFRARDSVNPLDHFKILDMYFLFSYGSKYFLRYIDLKYCVTTLLEFSPVSSSATVAASLSRNAVHEYEPLAWLETSLVPHQTVTIVPYEERTRYTLYGSQLPSHRANCAVIHWESPAMSYTDHLKVSNRRRPWTPKIPEALQVR</sequence>
<protein>
    <submittedName>
        <fullName evidence="1">SFRICE_024047</fullName>
    </submittedName>
</protein>